<name>A0A560LC53_9BRAD</name>
<proteinExistence type="predicted"/>
<evidence type="ECO:0000313" key="3">
    <source>
        <dbReference type="Proteomes" id="UP000321304"/>
    </source>
</evidence>
<evidence type="ECO:0000313" key="2">
    <source>
        <dbReference type="EMBL" id="TWB93156.1"/>
    </source>
</evidence>
<keyword evidence="3" id="KW-1185">Reference proteome</keyword>
<feature type="region of interest" description="Disordered" evidence="1">
    <location>
        <begin position="1"/>
        <end position="22"/>
    </location>
</feature>
<dbReference type="Proteomes" id="UP000321304">
    <property type="component" value="Unassembled WGS sequence"/>
</dbReference>
<dbReference type="AlphaFoldDB" id="A0A560LC53"/>
<reference evidence="2 3" key="1">
    <citation type="submission" date="2019-06" db="EMBL/GenBank/DDBJ databases">
        <title>Genomic Encyclopedia of Type Strains, Phase IV (KMG-V): Genome sequencing to study the core and pangenomes of soil and plant-associated prokaryotes.</title>
        <authorList>
            <person name="Whitman W."/>
        </authorList>
    </citation>
    <scope>NUCLEOTIDE SEQUENCE [LARGE SCALE GENOMIC DNA]</scope>
    <source>
        <strain evidence="2 3">BR 10355</strain>
    </source>
</reference>
<accession>A0A560LC53</accession>
<gene>
    <name evidence="2" type="ORF">FBZ93_111195</name>
</gene>
<comment type="caution">
    <text evidence="2">The sequence shown here is derived from an EMBL/GenBank/DDBJ whole genome shotgun (WGS) entry which is preliminary data.</text>
</comment>
<sequence length="198" mass="21489">MQGVAPPSVVANMPSRRSNGIRDTVYEKPKGCEMTNRSDSNSSAQFVGLAARLRAFLARRDEFDLMTAREVDTIAQELNLPASDLRALARGRGSPELLNKRLEHASLSERALASSNSDVLRDLQRVCGLCREKRRCAADLARERRASPARYCPNELTLTALGRGAGAKRHGDGIDADQAAASEIVVSMTSSHPRKAST</sequence>
<protein>
    <submittedName>
        <fullName evidence="2">Uncharacterized protein</fullName>
    </submittedName>
</protein>
<dbReference type="EMBL" id="VITY01000011">
    <property type="protein sequence ID" value="TWB93156.1"/>
    <property type="molecule type" value="Genomic_DNA"/>
</dbReference>
<evidence type="ECO:0000256" key="1">
    <source>
        <dbReference type="SAM" id="MobiDB-lite"/>
    </source>
</evidence>
<organism evidence="2 3">
    <name type="scientific">Bradyrhizobium macuxiense</name>
    <dbReference type="NCBI Taxonomy" id="1755647"/>
    <lineage>
        <taxon>Bacteria</taxon>
        <taxon>Pseudomonadati</taxon>
        <taxon>Pseudomonadota</taxon>
        <taxon>Alphaproteobacteria</taxon>
        <taxon>Hyphomicrobiales</taxon>
        <taxon>Nitrobacteraceae</taxon>
        <taxon>Bradyrhizobium</taxon>
    </lineage>
</organism>